<reference evidence="2 3" key="1">
    <citation type="journal article" date="2015" name="PLoS Pathog.">
        <title>Leptomonas seymouri: Adaptations to the Dixenous Life Cycle Analyzed by Genome Sequencing, Transcriptome Profiling and Co-infection with Leishmania donovani.</title>
        <authorList>
            <person name="Kraeva N."/>
            <person name="Butenko A."/>
            <person name="Hlavacova J."/>
            <person name="Kostygov A."/>
            <person name="Myskova J."/>
            <person name="Grybchuk D."/>
            <person name="Lestinova T."/>
            <person name="Votypka J."/>
            <person name="Volf P."/>
            <person name="Opperdoes F."/>
            <person name="Flegontov P."/>
            <person name="Lukes J."/>
            <person name="Yurchenko V."/>
        </authorList>
    </citation>
    <scope>NUCLEOTIDE SEQUENCE [LARGE SCALE GENOMIC DNA]</scope>
    <source>
        <strain evidence="2 3">ATCC 30220</strain>
    </source>
</reference>
<dbReference type="AlphaFoldDB" id="A0A0N1PBA9"/>
<evidence type="ECO:0000313" key="3">
    <source>
        <dbReference type="Proteomes" id="UP000038009"/>
    </source>
</evidence>
<name>A0A0N1PBA9_LEPSE</name>
<accession>A0A0N1PBA9</accession>
<comment type="caution">
    <text evidence="2">The sequence shown here is derived from an EMBL/GenBank/DDBJ whole genome shotgun (WGS) entry which is preliminary data.</text>
</comment>
<organism evidence="2 3">
    <name type="scientific">Leptomonas seymouri</name>
    <dbReference type="NCBI Taxonomy" id="5684"/>
    <lineage>
        <taxon>Eukaryota</taxon>
        <taxon>Discoba</taxon>
        <taxon>Euglenozoa</taxon>
        <taxon>Kinetoplastea</taxon>
        <taxon>Metakinetoplastina</taxon>
        <taxon>Trypanosomatida</taxon>
        <taxon>Trypanosomatidae</taxon>
        <taxon>Leishmaniinae</taxon>
        <taxon>Leptomonas</taxon>
    </lineage>
</organism>
<dbReference type="EMBL" id="LJSK01000151">
    <property type="protein sequence ID" value="KPI86054.1"/>
    <property type="molecule type" value="Genomic_DNA"/>
</dbReference>
<gene>
    <name evidence="2" type="ORF">ABL78_4892</name>
</gene>
<sequence length="593" mass="62432">MRCSAAAFLTNAAGGGFDASGCSWQPGSAFTLPPAHTDGPFTACHAEIRHPATCQQRAPSPRQTFMKVGDGGALLRQQSRYSTISDGSSVGRSNYAPRPVTVRQLYAAVLGVPTELAPFPSTPVSDGEEPTIVGAGCGVRTQQPSHRPPQRYSSAAGSTPAADAAPLQSASMTSSRIGDSTVLMDGAACHTVVVCGRVVRFEVAVRAQPAPRYPGRASSGAAPSYDFMWITDNTGLLCVLRPRSGQARRQQLKQGVLEGRCSISLPHLLAVPEQDVFLTQRGAYPKALQTSSCDSWNTQPSKSRPRTLAGGAVGARGNDILHSAQLPLTTLAKPDSTSLEQLTDDVPRAGDHTVVSDGIDCLDSECDEEEAEAFYINDYVVCTGALAFADVELAVASALSRDAETLRSAALAAVASGAAADSPSSRCTSEMEGEPLKPCETYVLLPGSEVPLRLDAVQTELGLVGPLPPQTRYLTEQEARQWGDDVGAANAAGVEKDGGDLSIGEVGYSPQEHSKCLPSGLFGSQRRKHALGGGVEMPPTMTSLRASASSLPLLCIKGHPRLITDSTECLYWWLSAVETHFRLKGSEKAVRAS</sequence>
<feature type="compositionally biased region" description="Low complexity" evidence="1">
    <location>
        <begin position="153"/>
        <end position="165"/>
    </location>
</feature>
<dbReference type="OMA" id="NECLFWW"/>
<keyword evidence="3" id="KW-1185">Reference proteome</keyword>
<dbReference type="VEuPathDB" id="TriTrypDB:Lsey_0151_0120"/>
<dbReference type="Proteomes" id="UP000038009">
    <property type="component" value="Unassembled WGS sequence"/>
</dbReference>
<evidence type="ECO:0000256" key="1">
    <source>
        <dbReference type="SAM" id="MobiDB-lite"/>
    </source>
</evidence>
<proteinExistence type="predicted"/>
<feature type="region of interest" description="Disordered" evidence="1">
    <location>
        <begin position="140"/>
        <end position="171"/>
    </location>
</feature>
<evidence type="ECO:0000313" key="2">
    <source>
        <dbReference type="EMBL" id="KPI86054.1"/>
    </source>
</evidence>
<dbReference type="OrthoDB" id="267814at2759"/>
<protein>
    <submittedName>
        <fullName evidence="2">Uncharacterized protein</fullName>
    </submittedName>
</protein>